<dbReference type="Proteomes" id="UP000050920">
    <property type="component" value="Unassembled WGS sequence"/>
</dbReference>
<evidence type="ECO:0000313" key="3">
    <source>
        <dbReference type="EMBL" id="KRO26558.1"/>
    </source>
</evidence>
<dbReference type="CDD" id="cd04301">
    <property type="entry name" value="NAT_SF"/>
    <property type="match status" value="1"/>
</dbReference>
<reference evidence="3 4" key="1">
    <citation type="journal article" date="2015" name="Genome Announc.">
        <title>Expanding the biotechnology potential of lactobacilli through comparative genomics of 213 strains and associated genera.</title>
        <authorList>
            <person name="Sun Z."/>
            <person name="Harris H.M."/>
            <person name="McCann A."/>
            <person name="Guo C."/>
            <person name="Argimon S."/>
            <person name="Zhang W."/>
            <person name="Yang X."/>
            <person name="Jeffery I.B."/>
            <person name="Cooney J.C."/>
            <person name="Kagawa T.F."/>
            <person name="Liu W."/>
            <person name="Song Y."/>
            <person name="Salvetti E."/>
            <person name="Wrobel A."/>
            <person name="Rasinkangas P."/>
            <person name="Parkhill J."/>
            <person name="Rea M.C."/>
            <person name="O'Sullivan O."/>
            <person name="Ritari J."/>
            <person name="Douillard F.P."/>
            <person name="Paul Ross R."/>
            <person name="Yang R."/>
            <person name="Briner A.E."/>
            <person name="Felis G.E."/>
            <person name="de Vos W.M."/>
            <person name="Barrangou R."/>
            <person name="Klaenhammer T.R."/>
            <person name="Caufield P.W."/>
            <person name="Cui Y."/>
            <person name="Zhang H."/>
            <person name="O'Toole P.W."/>
        </authorList>
    </citation>
    <scope>NUCLEOTIDE SEQUENCE [LARGE SCALE GENOMIC DNA]</scope>
    <source>
        <strain evidence="3 4">DSM 21115</strain>
    </source>
</reference>
<organism evidence="3 4">
    <name type="scientific">Lactiplantibacillus fabifermentans DSM 21115</name>
    <dbReference type="NCBI Taxonomy" id="1413187"/>
    <lineage>
        <taxon>Bacteria</taxon>
        <taxon>Bacillati</taxon>
        <taxon>Bacillota</taxon>
        <taxon>Bacilli</taxon>
        <taxon>Lactobacillales</taxon>
        <taxon>Lactobacillaceae</taxon>
        <taxon>Lactiplantibacillus</taxon>
    </lineage>
</organism>
<dbReference type="PROSITE" id="PS51186">
    <property type="entry name" value="GNAT"/>
    <property type="match status" value="1"/>
</dbReference>
<evidence type="ECO:0000256" key="1">
    <source>
        <dbReference type="ARBA" id="ARBA00022679"/>
    </source>
</evidence>
<dbReference type="PANTHER" id="PTHR13947:SF37">
    <property type="entry name" value="LD18367P"/>
    <property type="match status" value="1"/>
</dbReference>
<dbReference type="Gene3D" id="3.40.630.30">
    <property type="match status" value="1"/>
</dbReference>
<comment type="caution">
    <text evidence="3">The sequence shown here is derived from an EMBL/GenBank/DDBJ whole genome shotgun (WGS) entry which is preliminary data.</text>
</comment>
<feature type="domain" description="N-acetyltransferase" evidence="2">
    <location>
        <begin position="1"/>
        <end position="135"/>
    </location>
</feature>
<gene>
    <name evidence="3" type="ORF">DY78_GL000822</name>
</gene>
<dbReference type="PANTHER" id="PTHR13947">
    <property type="entry name" value="GNAT FAMILY N-ACETYLTRANSFERASE"/>
    <property type="match status" value="1"/>
</dbReference>
<evidence type="ECO:0000313" key="4">
    <source>
        <dbReference type="Proteomes" id="UP000050920"/>
    </source>
</evidence>
<keyword evidence="4" id="KW-1185">Reference proteome</keyword>
<dbReference type="EMBL" id="AYGX02000122">
    <property type="protein sequence ID" value="KRO26558.1"/>
    <property type="molecule type" value="Genomic_DNA"/>
</dbReference>
<dbReference type="GO" id="GO:0008080">
    <property type="term" value="F:N-acetyltransferase activity"/>
    <property type="evidence" value="ECO:0007669"/>
    <property type="project" value="InterPro"/>
</dbReference>
<dbReference type="Pfam" id="PF00583">
    <property type="entry name" value="Acetyltransf_1"/>
    <property type="match status" value="1"/>
</dbReference>
<dbReference type="RefSeq" id="WP_024625517.1">
    <property type="nucleotide sequence ID" value="NZ_AYGX02000122.1"/>
</dbReference>
<proteinExistence type="predicted"/>
<dbReference type="InterPro" id="IPR050769">
    <property type="entry name" value="NAT_camello-type"/>
</dbReference>
<dbReference type="InterPro" id="IPR016181">
    <property type="entry name" value="Acyl_CoA_acyltransferase"/>
</dbReference>
<dbReference type="SUPFAM" id="SSF55729">
    <property type="entry name" value="Acyl-CoA N-acyltransferases (Nat)"/>
    <property type="match status" value="1"/>
</dbReference>
<dbReference type="InterPro" id="IPR000182">
    <property type="entry name" value="GNAT_dom"/>
</dbReference>
<accession>A0A0R2NLG9</accession>
<name>A0A0R2NLG9_9LACO</name>
<keyword evidence="1" id="KW-0808">Transferase</keyword>
<dbReference type="AlphaFoldDB" id="A0A0R2NLG9"/>
<evidence type="ECO:0000259" key="2">
    <source>
        <dbReference type="PROSITE" id="PS51186"/>
    </source>
</evidence>
<protein>
    <recommendedName>
        <fullName evidence="2">N-acetyltransferase domain-containing protein</fullName>
    </recommendedName>
</protein>
<sequence length="150" mass="16662">MVQRLTADQIPRELLLLADPDWQQVQTYLTTSTSYGVRRDGQVAGIVVLSALTAGHREIMNLAVAPSYQHQGIAKALLADAIKSCQQDPACHELQIGTGNSSLRQLAIYQRAGFEMVAIWRNFFVDNYPEPIYEQGIQCKSMVRLALAVD</sequence>